<dbReference type="AlphaFoldDB" id="A0A8K0UCL9"/>
<comment type="caution">
    <text evidence="1">The sequence shown here is derived from an EMBL/GenBank/DDBJ whole genome shotgun (WGS) entry which is preliminary data.</text>
</comment>
<dbReference type="EMBL" id="JAEVFJ010000080">
    <property type="protein sequence ID" value="KAH8071513.1"/>
    <property type="molecule type" value="Genomic_DNA"/>
</dbReference>
<organism evidence="1 2">
    <name type="scientific">Cristinia sonorae</name>
    <dbReference type="NCBI Taxonomy" id="1940300"/>
    <lineage>
        <taxon>Eukaryota</taxon>
        <taxon>Fungi</taxon>
        <taxon>Dikarya</taxon>
        <taxon>Basidiomycota</taxon>
        <taxon>Agaricomycotina</taxon>
        <taxon>Agaricomycetes</taxon>
        <taxon>Agaricomycetidae</taxon>
        <taxon>Agaricales</taxon>
        <taxon>Pleurotineae</taxon>
        <taxon>Stephanosporaceae</taxon>
        <taxon>Cristinia</taxon>
    </lineage>
</organism>
<reference evidence="1" key="1">
    <citation type="journal article" date="2021" name="New Phytol.">
        <title>Evolutionary innovations through gain and loss of genes in the ectomycorrhizal Boletales.</title>
        <authorList>
            <person name="Wu G."/>
            <person name="Miyauchi S."/>
            <person name="Morin E."/>
            <person name="Kuo A."/>
            <person name="Drula E."/>
            <person name="Varga T."/>
            <person name="Kohler A."/>
            <person name="Feng B."/>
            <person name="Cao Y."/>
            <person name="Lipzen A."/>
            <person name="Daum C."/>
            <person name="Hundley H."/>
            <person name="Pangilinan J."/>
            <person name="Johnson J."/>
            <person name="Barry K."/>
            <person name="LaButti K."/>
            <person name="Ng V."/>
            <person name="Ahrendt S."/>
            <person name="Min B."/>
            <person name="Choi I.G."/>
            <person name="Park H."/>
            <person name="Plett J.M."/>
            <person name="Magnuson J."/>
            <person name="Spatafora J.W."/>
            <person name="Nagy L.G."/>
            <person name="Henrissat B."/>
            <person name="Grigoriev I.V."/>
            <person name="Yang Z.L."/>
            <person name="Xu J."/>
            <person name="Martin F.M."/>
        </authorList>
    </citation>
    <scope>NUCLEOTIDE SEQUENCE</scope>
    <source>
        <strain evidence="1">KKN 215</strain>
    </source>
</reference>
<keyword evidence="2" id="KW-1185">Reference proteome</keyword>
<name>A0A8K0UCL9_9AGAR</name>
<protein>
    <submittedName>
        <fullName evidence="1">Uncharacterized protein</fullName>
    </submittedName>
</protein>
<sequence length="236" mass="26805">MSPLTTVSSGQHSVFEIFEGILQTLLNDPEITWDEKQKLVKVIIRSHESVFNVQVQSESIGKAHTVPSLIQTLSSWNALEPSKQTVTGLRAMLVCSEKEVYSAELSDEEIDQLQRTPSCNDEMEGMIPIPPVGSGEEIDGGERHKRRVLQAAHCVETQGAALEDIKCRLDLFHYQLRQIAEKHKNSRLKEELLTALHDSKIVSSQLSLMRQESRVLDRLWARIFGKQWIHNEQLNI</sequence>
<evidence type="ECO:0000313" key="2">
    <source>
        <dbReference type="Proteomes" id="UP000813824"/>
    </source>
</evidence>
<accession>A0A8K0UCL9</accession>
<dbReference type="Proteomes" id="UP000813824">
    <property type="component" value="Unassembled WGS sequence"/>
</dbReference>
<evidence type="ECO:0000313" key="1">
    <source>
        <dbReference type="EMBL" id="KAH8071513.1"/>
    </source>
</evidence>
<proteinExistence type="predicted"/>
<gene>
    <name evidence="1" type="ORF">BXZ70DRAFT_911658</name>
</gene>